<gene>
    <name evidence="1" type="ordered locus">Sde_0454</name>
</gene>
<proteinExistence type="predicted"/>
<accession>Q21NL1</accession>
<evidence type="ECO:0000313" key="2">
    <source>
        <dbReference type="Proteomes" id="UP000001947"/>
    </source>
</evidence>
<dbReference type="HOGENOM" id="CLU_2603927_0_0_6"/>
<dbReference type="Proteomes" id="UP000001947">
    <property type="component" value="Chromosome"/>
</dbReference>
<dbReference type="RefSeq" id="WP_011466942.1">
    <property type="nucleotide sequence ID" value="NC_007912.1"/>
</dbReference>
<organism evidence="1 2">
    <name type="scientific">Saccharophagus degradans (strain 2-40 / ATCC 43961 / DSM 17024)</name>
    <dbReference type="NCBI Taxonomy" id="203122"/>
    <lineage>
        <taxon>Bacteria</taxon>
        <taxon>Pseudomonadati</taxon>
        <taxon>Pseudomonadota</taxon>
        <taxon>Gammaproteobacteria</taxon>
        <taxon>Cellvibrionales</taxon>
        <taxon>Cellvibrionaceae</taxon>
        <taxon>Saccharophagus</taxon>
    </lineage>
</organism>
<evidence type="ECO:0000313" key="1">
    <source>
        <dbReference type="EMBL" id="ABD79718.1"/>
    </source>
</evidence>
<dbReference type="KEGG" id="sde:Sde_0454"/>
<reference evidence="1 2" key="1">
    <citation type="journal article" date="2008" name="PLoS Genet.">
        <title>Complete genome sequence of the complex carbohydrate-degrading marine bacterium, Saccharophagus degradans strain 2-40 T.</title>
        <authorList>
            <person name="Weiner R.M."/>
            <person name="Taylor L.E.II."/>
            <person name="Henrissat B."/>
            <person name="Hauser L."/>
            <person name="Land M."/>
            <person name="Coutinho P.M."/>
            <person name="Rancurel C."/>
            <person name="Saunders E.H."/>
            <person name="Longmire A.G."/>
            <person name="Zhang H."/>
            <person name="Bayer E.A."/>
            <person name="Gilbert H.J."/>
            <person name="Larimer F."/>
            <person name="Zhulin I.B."/>
            <person name="Ekborg N.A."/>
            <person name="Lamed R."/>
            <person name="Richardson P.M."/>
            <person name="Borovok I."/>
            <person name="Hutcheson S."/>
        </authorList>
    </citation>
    <scope>NUCLEOTIDE SEQUENCE [LARGE SCALE GENOMIC DNA]</scope>
    <source>
        <strain evidence="2">2-40 / ATCC 43961 / DSM 17024</strain>
    </source>
</reference>
<dbReference type="GeneID" id="98612152"/>
<name>Q21NL1_SACD2</name>
<keyword evidence="2" id="KW-1185">Reference proteome</keyword>
<sequence>MNIDKYLVTFSDSQGNERGVDVELIENFNDEDVARSIWPFIKKEVKDKLLPTSNPESTAPWQDQIKGYGYTIISCTVIG</sequence>
<dbReference type="EMBL" id="CP000282">
    <property type="protein sequence ID" value="ABD79718.1"/>
    <property type="molecule type" value="Genomic_DNA"/>
</dbReference>
<protein>
    <submittedName>
        <fullName evidence="1">Uncharacterized protein</fullName>
    </submittedName>
</protein>
<dbReference type="AlphaFoldDB" id="Q21NL1"/>